<dbReference type="EMBL" id="JANPWB010000013">
    <property type="protein sequence ID" value="KAJ1107032.1"/>
    <property type="molecule type" value="Genomic_DNA"/>
</dbReference>
<comment type="caution">
    <text evidence="1">The sequence shown here is derived from an EMBL/GenBank/DDBJ whole genome shotgun (WGS) entry which is preliminary data.</text>
</comment>
<name>A0AAV7MUW0_PLEWA</name>
<evidence type="ECO:0000313" key="1">
    <source>
        <dbReference type="EMBL" id="KAJ1107032.1"/>
    </source>
</evidence>
<keyword evidence="2" id="KW-1185">Reference proteome</keyword>
<protein>
    <submittedName>
        <fullName evidence="1">Uncharacterized protein</fullName>
    </submittedName>
</protein>
<dbReference type="AlphaFoldDB" id="A0AAV7MUW0"/>
<organism evidence="1 2">
    <name type="scientific">Pleurodeles waltl</name>
    <name type="common">Iberian ribbed newt</name>
    <dbReference type="NCBI Taxonomy" id="8319"/>
    <lineage>
        <taxon>Eukaryota</taxon>
        <taxon>Metazoa</taxon>
        <taxon>Chordata</taxon>
        <taxon>Craniata</taxon>
        <taxon>Vertebrata</taxon>
        <taxon>Euteleostomi</taxon>
        <taxon>Amphibia</taxon>
        <taxon>Batrachia</taxon>
        <taxon>Caudata</taxon>
        <taxon>Salamandroidea</taxon>
        <taxon>Salamandridae</taxon>
        <taxon>Pleurodelinae</taxon>
        <taxon>Pleurodeles</taxon>
    </lineage>
</organism>
<accession>A0AAV7MUW0</accession>
<proteinExistence type="predicted"/>
<evidence type="ECO:0000313" key="2">
    <source>
        <dbReference type="Proteomes" id="UP001066276"/>
    </source>
</evidence>
<gene>
    <name evidence="1" type="ORF">NDU88_004429</name>
</gene>
<sequence>MPKAFVLVEMGQTGARTVVGKSAPWLAGVMLSLQDHPLTVSQALLKGSPCLRRLRRRAVHCLHSLQGDGGRTGLAVVPPKTRVPHNPPISFVIRN</sequence>
<reference evidence="1" key="1">
    <citation type="journal article" date="2022" name="bioRxiv">
        <title>Sequencing and chromosome-scale assembly of the giantPleurodeles waltlgenome.</title>
        <authorList>
            <person name="Brown T."/>
            <person name="Elewa A."/>
            <person name="Iarovenko S."/>
            <person name="Subramanian E."/>
            <person name="Araus A.J."/>
            <person name="Petzold A."/>
            <person name="Susuki M."/>
            <person name="Suzuki K.-i.T."/>
            <person name="Hayashi T."/>
            <person name="Toyoda A."/>
            <person name="Oliveira C."/>
            <person name="Osipova E."/>
            <person name="Leigh N.D."/>
            <person name="Simon A."/>
            <person name="Yun M.H."/>
        </authorList>
    </citation>
    <scope>NUCLEOTIDE SEQUENCE</scope>
    <source>
        <strain evidence="1">20211129_DDA</strain>
        <tissue evidence="1">Liver</tissue>
    </source>
</reference>
<dbReference type="Proteomes" id="UP001066276">
    <property type="component" value="Chromosome 9"/>
</dbReference>